<organism evidence="2 3">
    <name type="scientific">Trichomonas vaginalis (strain ATCC PRA-98 / G3)</name>
    <dbReference type="NCBI Taxonomy" id="412133"/>
    <lineage>
        <taxon>Eukaryota</taxon>
        <taxon>Metamonada</taxon>
        <taxon>Parabasalia</taxon>
        <taxon>Trichomonadida</taxon>
        <taxon>Trichomonadidae</taxon>
        <taxon>Trichomonas</taxon>
    </lineage>
</organism>
<accession>A2DKU4</accession>
<dbReference type="VEuPathDB" id="TrichDB:TVAGG3_0361000"/>
<sequence length="184" mass="21411">MAEDTSLFEFQDSDIIISKKHKKRNVVFIENPELDSPLDLSVSNFQSFIENKNGSIDRNLLTSLALKMAESSLTDPRDLNQIYYDLKNQVKLAYNYRKNTTKAFQEYNRKISELQNSINQLEEEKKRKFEKQSNMIQELEMQSSPRKSDIIGNVEDYKIAVDVLSQEISRVGSEVLYLESLLDE</sequence>
<dbReference type="AlphaFoldDB" id="A2DKU4"/>
<dbReference type="SMR" id="A2DKU4"/>
<reference evidence="2" key="1">
    <citation type="submission" date="2006-10" db="EMBL/GenBank/DDBJ databases">
        <authorList>
            <person name="Amadeo P."/>
            <person name="Zhao Q."/>
            <person name="Wortman J."/>
            <person name="Fraser-Liggett C."/>
            <person name="Carlton J."/>
        </authorList>
    </citation>
    <scope>NUCLEOTIDE SEQUENCE</scope>
    <source>
        <strain evidence="2">G3</strain>
    </source>
</reference>
<dbReference type="RefSeq" id="XP_001579883.1">
    <property type="nucleotide sequence ID" value="XM_001579833.1"/>
</dbReference>
<dbReference type="KEGG" id="tva:5464431"/>
<dbReference type="Proteomes" id="UP000001542">
    <property type="component" value="Unassembled WGS sequence"/>
</dbReference>
<dbReference type="EMBL" id="DS113213">
    <property type="protein sequence ID" value="EAY18897.1"/>
    <property type="molecule type" value="Genomic_DNA"/>
</dbReference>
<evidence type="ECO:0000256" key="1">
    <source>
        <dbReference type="SAM" id="Coils"/>
    </source>
</evidence>
<keyword evidence="3" id="KW-1185">Reference proteome</keyword>
<keyword evidence="1" id="KW-0175">Coiled coil</keyword>
<dbReference type="VEuPathDB" id="TrichDB:TVAG_146400"/>
<proteinExistence type="predicted"/>
<dbReference type="InParanoid" id="A2DKU4"/>
<feature type="coiled-coil region" evidence="1">
    <location>
        <begin position="97"/>
        <end position="142"/>
    </location>
</feature>
<name>A2DKU4_TRIV3</name>
<evidence type="ECO:0000313" key="3">
    <source>
        <dbReference type="Proteomes" id="UP000001542"/>
    </source>
</evidence>
<protein>
    <submittedName>
        <fullName evidence="2">Uncharacterized protein</fullName>
    </submittedName>
</protein>
<gene>
    <name evidence="2" type="ORF">TVAG_146400</name>
</gene>
<evidence type="ECO:0000313" key="2">
    <source>
        <dbReference type="EMBL" id="EAY18897.1"/>
    </source>
</evidence>
<reference evidence="2" key="2">
    <citation type="journal article" date="2007" name="Science">
        <title>Draft genome sequence of the sexually transmitted pathogen Trichomonas vaginalis.</title>
        <authorList>
            <person name="Carlton J.M."/>
            <person name="Hirt R.P."/>
            <person name="Silva J.C."/>
            <person name="Delcher A.L."/>
            <person name="Schatz M."/>
            <person name="Zhao Q."/>
            <person name="Wortman J.R."/>
            <person name="Bidwell S.L."/>
            <person name="Alsmark U.C.M."/>
            <person name="Besteiro S."/>
            <person name="Sicheritz-Ponten T."/>
            <person name="Noel C.J."/>
            <person name="Dacks J.B."/>
            <person name="Foster P.G."/>
            <person name="Simillion C."/>
            <person name="Van de Peer Y."/>
            <person name="Miranda-Saavedra D."/>
            <person name="Barton G.J."/>
            <person name="Westrop G.D."/>
            <person name="Mueller S."/>
            <person name="Dessi D."/>
            <person name="Fiori P.L."/>
            <person name="Ren Q."/>
            <person name="Paulsen I."/>
            <person name="Zhang H."/>
            <person name="Bastida-Corcuera F.D."/>
            <person name="Simoes-Barbosa A."/>
            <person name="Brown M.T."/>
            <person name="Hayes R.D."/>
            <person name="Mukherjee M."/>
            <person name="Okumura C.Y."/>
            <person name="Schneider R."/>
            <person name="Smith A.J."/>
            <person name="Vanacova S."/>
            <person name="Villalvazo M."/>
            <person name="Haas B.J."/>
            <person name="Pertea M."/>
            <person name="Feldblyum T.V."/>
            <person name="Utterback T.R."/>
            <person name="Shu C.L."/>
            <person name="Osoegawa K."/>
            <person name="de Jong P.J."/>
            <person name="Hrdy I."/>
            <person name="Horvathova L."/>
            <person name="Zubacova Z."/>
            <person name="Dolezal P."/>
            <person name="Malik S.B."/>
            <person name="Logsdon J.M. Jr."/>
            <person name="Henze K."/>
            <person name="Gupta A."/>
            <person name="Wang C.C."/>
            <person name="Dunne R.L."/>
            <person name="Upcroft J.A."/>
            <person name="Upcroft P."/>
            <person name="White O."/>
            <person name="Salzberg S.L."/>
            <person name="Tang P."/>
            <person name="Chiu C.-H."/>
            <person name="Lee Y.-S."/>
            <person name="Embley T.M."/>
            <person name="Coombs G.H."/>
            <person name="Mottram J.C."/>
            <person name="Tachezy J."/>
            <person name="Fraser-Liggett C.M."/>
            <person name="Johnson P.J."/>
        </authorList>
    </citation>
    <scope>NUCLEOTIDE SEQUENCE [LARGE SCALE GENOMIC DNA]</scope>
    <source>
        <strain evidence="2">G3</strain>
    </source>
</reference>